<dbReference type="EMBL" id="AP009384">
    <property type="protein sequence ID" value="BAF86109.1"/>
    <property type="molecule type" value="Genomic_DNA"/>
</dbReference>
<evidence type="ECO:0000313" key="1">
    <source>
        <dbReference type="EMBL" id="BAF86109.1"/>
    </source>
</evidence>
<gene>
    <name evidence="1" type="ordered locus">AZC_0111</name>
</gene>
<accession>A8IGN1</accession>
<name>A8IGN1_AZOC5</name>
<dbReference type="RefSeq" id="WP_012168642.1">
    <property type="nucleotide sequence ID" value="NC_009937.1"/>
</dbReference>
<dbReference type="STRING" id="438753.AZC_0111"/>
<dbReference type="eggNOG" id="ENOG5031PG6">
    <property type="taxonomic scope" value="Bacteria"/>
</dbReference>
<reference evidence="2" key="2">
    <citation type="submission" date="2007-04" db="EMBL/GenBank/DDBJ databases">
        <title>Complete genome sequence of the nitrogen-fixing bacterium Azorhizobium caulinodans ORS571.</title>
        <authorList>
            <person name="Lee K.B."/>
            <person name="Backer P.D."/>
            <person name="Aono T."/>
            <person name="Liu C.T."/>
            <person name="Suzuki S."/>
            <person name="Suzuki T."/>
            <person name="Kaneko T."/>
            <person name="Yamada M."/>
            <person name="Tabata S."/>
            <person name="Kupfer D.M."/>
            <person name="Najar F.Z."/>
            <person name="Wiley G.B."/>
            <person name="Roe B."/>
            <person name="Binnewies T."/>
            <person name="Ussery D."/>
            <person name="Vereecke D."/>
            <person name="Gevers D."/>
            <person name="Holsters M."/>
            <person name="Oyaizu H."/>
        </authorList>
    </citation>
    <scope>NUCLEOTIDE SEQUENCE [LARGE SCALE GENOMIC DNA]</scope>
    <source>
        <strain evidence="2">ATCC 43989 / DSM 5975 / JCM 20966 / LMG 6465 / NBRC 14845 / NCIMB 13405 / ORS 571</strain>
    </source>
</reference>
<reference evidence="1 2" key="6">
    <citation type="journal article" date="2011" name="Appl. Environ. Microbiol.">
        <title>Involvement of the azorhizobial chromosome partition gene (parA) in the onset of bacteroid differentiation during Sesbania rostrata stem nodule development.</title>
        <authorList>
            <person name="Liu CT."/>
            <person name="Lee KB."/>
            <person name="Wang YS."/>
            <person name="Peng MH."/>
            <person name="Lee KT."/>
            <person name="Suzuki S."/>
            <person name="Suzuki T."/>
            <person name="Oyaizu H."/>
        </authorList>
    </citation>
    <scope>NUCLEOTIDE SEQUENCE [LARGE SCALE GENOMIC DNA]</scope>
    <source>
        <strain evidence="2">ATCC 43989 / DSM 5975 / JCM 20966 / LMG 6465 / NBRC 14845 / NCIMB 13405 / ORS 571</strain>
    </source>
</reference>
<dbReference type="AlphaFoldDB" id="A8IGN1"/>
<reference evidence="1 2" key="1">
    <citation type="journal article" date="2007" name="Appl. Environ. Microbiol.">
        <title>Rhizobial factors required for stem nodule maturation and maintenance in Sesbania rostrata-Azorhizobium caulinodans ORS571 symbiosis.</title>
        <authorList>
            <person name="Suzuki S."/>
            <person name="Aono T."/>
            <person name="Lee KB."/>
            <person name="Suzuki T."/>
            <person name="Liu CT."/>
            <person name="Miwa H."/>
            <person name="Wakao S."/>
            <person name="Iki T."/>
            <person name="Oyaizu H."/>
        </authorList>
    </citation>
    <scope>NUCLEOTIDE SEQUENCE [LARGE SCALE GENOMIC DNA]</scope>
    <source>
        <strain evidence="2">ATCC 43989 / DSM 5975 / JCM 20966 / LMG 6465 / NBRC 14845 / NCIMB 13405 / ORS 571</strain>
    </source>
</reference>
<dbReference type="Proteomes" id="UP000000270">
    <property type="component" value="Chromosome"/>
</dbReference>
<reference evidence="1 2" key="4">
    <citation type="journal article" date="2009" name="Appl. Environ. Microbiol.">
        <title>Comparative genome-wide transcriptional profiling of Azorhizobium caulinodans ORS571 grown under free-living and symbiotic conditions.</title>
        <authorList>
            <person name="Tsukada S."/>
            <person name="Aono T."/>
            <person name="Akiba N."/>
            <person name="Lee KB."/>
            <person name="Liu CT."/>
            <person name="Toyazaki H."/>
            <person name="Oyaizu H."/>
        </authorList>
    </citation>
    <scope>NUCLEOTIDE SEQUENCE [LARGE SCALE GENOMIC DNA]</scope>
    <source>
        <strain evidence="2">ATCC 43989 / DSM 5975 / JCM 20966 / LMG 6465 / NBRC 14845 / NCIMB 13405 / ORS 571</strain>
    </source>
</reference>
<dbReference type="KEGG" id="azc:AZC_0111"/>
<organism evidence="1 2">
    <name type="scientific">Azorhizobium caulinodans (strain ATCC 43989 / DSM 5975 / JCM 20966 / LMG 6465 / NBRC 14845 / NCIMB 13405 / ORS 571)</name>
    <dbReference type="NCBI Taxonomy" id="438753"/>
    <lineage>
        <taxon>Bacteria</taxon>
        <taxon>Pseudomonadati</taxon>
        <taxon>Pseudomonadota</taxon>
        <taxon>Alphaproteobacteria</taxon>
        <taxon>Hyphomicrobiales</taxon>
        <taxon>Xanthobacteraceae</taxon>
        <taxon>Azorhizobium</taxon>
    </lineage>
</organism>
<dbReference type="HOGENOM" id="CLU_076877_0_0_5"/>
<reference evidence="1 2" key="3">
    <citation type="journal article" date="2008" name="BMC Genomics">
        <title>The genome of the versatile nitrogen fixer Azorhizobium caulinodans ORS571.</title>
        <authorList>
            <person name="Lee KB."/>
            <person name="Backer P.D."/>
            <person name="Aono T."/>
            <person name="Liu CT."/>
            <person name="Suzuki S."/>
            <person name="Suzuki T."/>
            <person name="Kaneko T."/>
            <person name="Yamada M."/>
            <person name="Tabata S."/>
            <person name="Kupfer D.M."/>
            <person name="Najar F.Z."/>
            <person name="Wiley G.B."/>
            <person name="Roe B."/>
            <person name="Binnewies T.T."/>
            <person name="Ussery D.W."/>
            <person name="D'Haeze W."/>
            <person name="Herder J.D."/>
            <person name="Gevers D."/>
            <person name="Vereecke D."/>
            <person name="Holsters M."/>
            <person name="Oyaizu H."/>
        </authorList>
    </citation>
    <scope>NUCLEOTIDE SEQUENCE [LARGE SCALE GENOMIC DNA]</scope>
    <source>
        <strain evidence="2">ATCC 43989 / DSM 5975 / JCM 20966 / LMG 6465 / NBRC 14845 / NCIMB 13405 / ORS 571</strain>
    </source>
</reference>
<proteinExistence type="predicted"/>
<keyword evidence="2" id="KW-1185">Reference proteome</keyword>
<evidence type="ECO:0000313" key="2">
    <source>
        <dbReference type="Proteomes" id="UP000000270"/>
    </source>
</evidence>
<sequence length="308" mass="34502">MLKRLERDATKADLAAVEALLNARSAEDDPIGHLQFSRRRDDLNQRLQQIEGRPSTNAEVGLFFGGRPVLGSYGIQADFGANAIAEFQKLVSSAHAVVERPLGTRGPVPQRDRTQLMLTDVARGSFGFILQQAEDPQLVDSAMKNVLERTTDLIFRVASPDQESFDNIAEDVDNRLFNALRSFFKVLGDAGATLRIVEDRREFTLHRDEVELARERTETSTLHETEETAEGLFYFLPDGRRFELDQGSDAGVLKGTVSPACMDWLTSSGTQIRPGILGTFRRVQMRVREIRGRGHRSHKSYTLLTVID</sequence>
<reference evidence="1 2" key="5">
    <citation type="journal article" date="2010" name="Appl. Environ. Microbiol.">
        <title>phrR-like gene praR of Azorhizobium caulinodans ORS571 is essential for symbiosis with Sesbania rostrata and is involved in expression of reb genes.</title>
        <authorList>
            <person name="Akiba N."/>
            <person name="Aono T."/>
            <person name="Toyazaki H."/>
            <person name="Sato S."/>
            <person name="Oyaizu H."/>
        </authorList>
    </citation>
    <scope>NUCLEOTIDE SEQUENCE [LARGE SCALE GENOMIC DNA]</scope>
    <source>
        <strain evidence="2">ATCC 43989 / DSM 5975 / JCM 20966 / LMG 6465 / NBRC 14845 / NCIMB 13405 / ORS 571</strain>
    </source>
</reference>
<protein>
    <submittedName>
        <fullName evidence="1">Uncharacterized protein</fullName>
    </submittedName>
</protein>